<protein>
    <recommendedName>
        <fullName evidence="8">Partial AB-hydrolase lipase domain-containing protein</fullName>
    </recommendedName>
</protein>
<reference evidence="9" key="1">
    <citation type="submission" date="2022-12" db="EMBL/GenBank/DDBJ databases">
        <title>Chromosome-level genome assembly of the bean flower thrips Megalurothrips usitatus.</title>
        <authorList>
            <person name="Ma L."/>
            <person name="Liu Q."/>
            <person name="Li H."/>
            <person name="Cai W."/>
        </authorList>
    </citation>
    <scope>NUCLEOTIDE SEQUENCE</scope>
    <source>
        <strain evidence="9">Cailab_2022a</strain>
    </source>
</reference>
<feature type="region of interest" description="Disordered" evidence="7">
    <location>
        <begin position="1"/>
        <end position="86"/>
    </location>
</feature>
<keyword evidence="5" id="KW-0443">Lipid metabolism</keyword>
<dbReference type="SUPFAM" id="SSF53474">
    <property type="entry name" value="alpha/beta-Hydrolases"/>
    <property type="match status" value="1"/>
</dbReference>
<evidence type="ECO:0000256" key="4">
    <source>
        <dbReference type="ARBA" id="ARBA00022963"/>
    </source>
</evidence>
<gene>
    <name evidence="9" type="ORF">ONE63_006509</name>
</gene>
<keyword evidence="6" id="KW-0325">Glycoprotein</keyword>
<dbReference type="FunFam" id="3.40.50.1820:FF:000057">
    <property type="entry name" value="Lipase"/>
    <property type="match status" value="1"/>
</dbReference>
<evidence type="ECO:0000313" key="10">
    <source>
        <dbReference type="Proteomes" id="UP001075354"/>
    </source>
</evidence>
<name>A0AAV7XUL8_9NEOP</name>
<feature type="domain" description="Partial AB-hydrolase lipase" evidence="8">
    <location>
        <begin position="201"/>
        <end position="259"/>
    </location>
</feature>
<comment type="caution">
    <text evidence="9">The sequence shown here is derived from an EMBL/GenBank/DDBJ whole genome shotgun (WGS) entry which is preliminary data.</text>
</comment>
<feature type="compositionally biased region" description="Basic residues" evidence="7">
    <location>
        <begin position="15"/>
        <end position="26"/>
    </location>
</feature>
<evidence type="ECO:0000256" key="1">
    <source>
        <dbReference type="ARBA" id="ARBA00010701"/>
    </source>
</evidence>
<keyword evidence="2" id="KW-0732">Signal</keyword>
<dbReference type="GO" id="GO:0016042">
    <property type="term" value="P:lipid catabolic process"/>
    <property type="evidence" value="ECO:0007669"/>
    <property type="project" value="UniProtKB-KW"/>
</dbReference>
<dbReference type="AlphaFoldDB" id="A0AAV7XUL8"/>
<dbReference type="GO" id="GO:0016787">
    <property type="term" value="F:hydrolase activity"/>
    <property type="evidence" value="ECO:0007669"/>
    <property type="project" value="UniProtKB-KW"/>
</dbReference>
<dbReference type="PANTHER" id="PTHR11005">
    <property type="entry name" value="LYSOSOMAL ACID LIPASE-RELATED"/>
    <property type="match status" value="1"/>
</dbReference>
<proteinExistence type="inferred from homology"/>
<evidence type="ECO:0000256" key="2">
    <source>
        <dbReference type="ARBA" id="ARBA00022729"/>
    </source>
</evidence>
<dbReference type="InterPro" id="IPR029058">
    <property type="entry name" value="AB_hydrolase_fold"/>
</dbReference>
<comment type="similarity">
    <text evidence="1">Belongs to the AB hydrolase superfamily. Lipase family.</text>
</comment>
<evidence type="ECO:0000259" key="8">
    <source>
        <dbReference type="Pfam" id="PF04083"/>
    </source>
</evidence>
<organism evidence="9 10">
    <name type="scientific">Megalurothrips usitatus</name>
    <name type="common">bean blossom thrips</name>
    <dbReference type="NCBI Taxonomy" id="439358"/>
    <lineage>
        <taxon>Eukaryota</taxon>
        <taxon>Metazoa</taxon>
        <taxon>Ecdysozoa</taxon>
        <taxon>Arthropoda</taxon>
        <taxon>Hexapoda</taxon>
        <taxon>Insecta</taxon>
        <taxon>Pterygota</taxon>
        <taxon>Neoptera</taxon>
        <taxon>Paraneoptera</taxon>
        <taxon>Thysanoptera</taxon>
        <taxon>Terebrantia</taxon>
        <taxon>Thripoidea</taxon>
        <taxon>Thripidae</taxon>
        <taxon>Megalurothrips</taxon>
    </lineage>
</organism>
<evidence type="ECO:0000256" key="6">
    <source>
        <dbReference type="ARBA" id="ARBA00023180"/>
    </source>
</evidence>
<dbReference type="Pfam" id="PF04083">
    <property type="entry name" value="Abhydro_lipase"/>
    <property type="match status" value="1"/>
</dbReference>
<accession>A0AAV7XUL8</accession>
<evidence type="ECO:0000313" key="9">
    <source>
        <dbReference type="EMBL" id="KAJ1529760.1"/>
    </source>
</evidence>
<sequence length="572" mass="63028">MADESETKTTSAFTFKKRRNQAVRRKKESDESEGSNDEDKPAVIRKEKRVKANLMVQSVSTSKAKKIKKNDDESGSSESSDHEDVLVSYRSKRITDREGPSDMGATATIEIETEKDRDAQAQFERALEINKMAGAVKVLLAVVVLGVAVSLAADPKMDLTPDSLLWSALLFSRDAPSARADLGVLGRRRGFSPLLDTDPAELSAYYGYPAEHHYVTTQDGYVLGIHRIPGPRGARADVARRPAVLLAHPLLSSSAEWVVAGPGKSLAFLLADEGYDVWLFNVRGNTYSLNHTTLSPWEPAFWDFSFHEHAMFDLPATIEYVVQATGQQKMQYVGFSMGTTIMFTMASLRPDFASRHISLFTALGPATALVHTRSRTFRLLAQATPALMRAAALVHTYRFLPASEALKAAGEIFCSDGSLTQPLCVGLIAALSGRNDAQTNRTLLPYIIARTPAGTSFKTINHFAQSMKKGFRQYDYGAAENHRRYGSETPPRYNMSNVFLPTRVHYGMNDQLADVRDVLPLCARLPGLLSCEPVADPLWTHLDFVWGKDAASLVYRKVMADMREAGGAAAWP</sequence>
<keyword evidence="3" id="KW-0378">Hydrolase</keyword>
<dbReference type="Gene3D" id="3.40.50.1820">
    <property type="entry name" value="alpha/beta hydrolase"/>
    <property type="match status" value="1"/>
</dbReference>
<dbReference type="Proteomes" id="UP001075354">
    <property type="component" value="Chromosome 3"/>
</dbReference>
<keyword evidence="10" id="KW-1185">Reference proteome</keyword>
<evidence type="ECO:0000256" key="3">
    <source>
        <dbReference type="ARBA" id="ARBA00022801"/>
    </source>
</evidence>
<dbReference type="EMBL" id="JAPTSV010000003">
    <property type="protein sequence ID" value="KAJ1529760.1"/>
    <property type="molecule type" value="Genomic_DNA"/>
</dbReference>
<dbReference type="InterPro" id="IPR006693">
    <property type="entry name" value="AB_hydrolase_lipase"/>
</dbReference>
<evidence type="ECO:0000256" key="5">
    <source>
        <dbReference type="ARBA" id="ARBA00023098"/>
    </source>
</evidence>
<keyword evidence="4" id="KW-0442">Lipid degradation</keyword>
<evidence type="ECO:0000256" key="7">
    <source>
        <dbReference type="SAM" id="MobiDB-lite"/>
    </source>
</evidence>